<gene>
    <name evidence="1" type="ORF">GA0061077_0184</name>
</gene>
<proteinExistence type="predicted"/>
<dbReference type="AlphaFoldDB" id="A0A1C4H033"/>
<accession>A0A1C4H033</accession>
<reference evidence="2" key="1">
    <citation type="submission" date="2016-08" db="EMBL/GenBank/DDBJ databases">
        <authorList>
            <person name="Varghese N."/>
            <person name="Submissions Spin"/>
        </authorList>
    </citation>
    <scope>NUCLEOTIDE SEQUENCE [LARGE SCALE GENOMIC DNA]</scope>
    <source>
        <strain evidence="2">R-52791</strain>
    </source>
</reference>
<evidence type="ECO:0000313" key="1">
    <source>
        <dbReference type="EMBL" id="SCC78274.1"/>
    </source>
</evidence>
<name>A0A1C4H033_9BIFI</name>
<sequence>MDGQVESTDGAATGNQYVTDAARADIEVSLYHFDNRVTDEECFNPESCCDVHEKAVIAQLRELLRPTCAPKCLVARLHEMLDRCCLEETCGGEIVSA</sequence>
<keyword evidence="2" id="KW-1185">Reference proteome</keyword>
<dbReference type="RefSeq" id="WP_221182623.1">
    <property type="nucleotide sequence ID" value="NZ_FMBL01000001.1"/>
</dbReference>
<dbReference type="Proteomes" id="UP000242610">
    <property type="component" value="Unassembled WGS sequence"/>
</dbReference>
<protein>
    <submittedName>
        <fullName evidence="1">Uncharacterized protein</fullName>
    </submittedName>
</protein>
<dbReference type="STRING" id="1505727.GA0061077_0184"/>
<dbReference type="EMBL" id="FMBL01000001">
    <property type="protein sequence ID" value="SCC78274.1"/>
    <property type="molecule type" value="Genomic_DNA"/>
</dbReference>
<organism evidence="1 2">
    <name type="scientific">Bifidobacterium commune</name>
    <dbReference type="NCBI Taxonomy" id="1505727"/>
    <lineage>
        <taxon>Bacteria</taxon>
        <taxon>Bacillati</taxon>
        <taxon>Actinomycetota</taxon>
        <taxon>Actinomycetes</taxon>
        <taxon>Bifidobacteriales</taxon>
        <taxon>Bifidobacteriaceae</taxon>
        <taxon>Bifidobacterium</taxon>
    </lineage>
</organism>
<evidence type="ECO:0000313" key="2">
    <source>
        <dbReference type="Proteomes" id="UP000242610"/>
    </source>
</evidence>